<evidence type="ECO:0000256" key="8">
    <source>
        <dbReference type="RuleBase" id="RU003881"/>
    </source>
</evidence>
<evidence type="ECO:0000256" key="4">
    <source>
        <dbReference type="ARBA" id="ARBA00023002"/>
    </source>
</evidence>
<keyword evidence="11" id="KW-1185">Reference proteome</keyword>
<dbReference type="InterPro" id="IPR008255">
    <property type="entry name" value="Pyr_nucl-diS_OxRdtase_2_AS"/>
</dbReference>
<evidence type="ECO:0000256" key="3">
    <source>
        <dbReference type="ARBA" id="ARBA00022827"/>
    </source>
</evidence>
<comment type="cofactor">
    <cofactor evidence="8">
        <name>FAD</name>
        <dbReference type="ChEBI" id="CHEBI:57692"/>
    </cofactor>
    <text evidence="8">Binds 1 FAD per subunit.</text>
</comment>
<name>A0ABX7NEY0_9BACT</name>
<gene>
    <name evidence="10" type="primary">trxB</name>
    <name evidence="10" type="ORF">JY572_15480</name>
</gene>
<dbReference type="PANTHER" id="PTHR48105">
    <property type="entry name" value="THIOREDOXIN REDUCTASE 1-RELATED-RELATED"/>
    <property type="match status" value="1"/>
</dbReference>
<dbReference type="EC" id="1.8.1.9" evidence="7"/>
<dbReference type="InterPro" id="IPR036188">
    <property type="entry name" value="FAD/NAD-bd_sf"/>
</dbReference>
<comment type="subunit">
    <text evidence="7">Homodimer.</text>
</comment>
<keyword evidence="2 7" id="KW-0285">Flavoprotein</keyword>
<evidence type="ECO:0000256" key="7">
    <source>
        <dbReference type="RuleBase" id="RU003880"/>
    </source>
</evidence>
<dbReference type="NCBIfam" id="TIGR01292">
    <property type="entry name" value="TRX_reduct"/>
    <property type="match status" value="1"/>
</dbReference>
<dbReference type="InterPro" id="IPR005982">
    <property type="entry name" value="Thioredox_Rdtase"/>
</dbReference>
<sequence>MAEEKINKVTIIGSGPAGYTAAIYAARANLEPVVFAGGPTLEHPQRVPGGQLMVTTDVENYPGFPEAITGPELMERFQKQAERFGTVIHMENVVKVDFSQRPFLIESESGLKVRSETVIISTGATAKWLGVKGEDSFKNRGVSACATCDGAFFKNQEVIVVGGGDTAMEEATYLAKIVKHVTLVHRRDTLRASKVMQERALKNPKISFLWNSAVEEVMGDTKGMTGAVVRNLKTGDSQLLAATGLFVAIGHTPNTELFQGILETHQSGYLKTVPGSTRTNIPGVFACGDVQDSYYRQAITAAGTGCMAAIDAERWLIEEGE</sequence>
<dbReference type="SUPFAM" id="SSF51905">
    <property type="entry name" value="FAD/NAD(P)-binding domain"/>
    <property type="match status" value="1"/>
</dbReference>
<dbReference type="InterPro" id="IPR023753">
    <property type="entry name" value="FAD/NAD-binding_dom"/>
</dbReference>
<keyword evidence="8" id="KW-0521">NADP</keyword>
<evidence type="ECO:0000259" key="9">
    <source>
        <dbReference type="Pfam" id="PF07992"/>
    </source>
</evidence>
<dbReference type="PRINTS" id="PR00469">
    <property type="entry name" value="PNDRDTASEII"/>
</dbReference>
<evidence type="ECO:0000256" key="5">
    <source>
        <dbReference type="ARBA" id="ARBA00023157"/>
    </source>
</evidence>
<proteinExistence type="inferred from homology"/>
<dbReference type="Proteomes" id="UP000663090">
    <property type="component" value="Chromosome"/>
</dbReference>
<reference evidence="10 11" key="1">
    <citation type="submission" date="2021-02" db="EMBL/GenBank/DDBJ databases">
        <title>De Novo genome assembly of isolated myxobacteria.</title>
        <authorList>
            <person name="Stevens D.C."/>
        </authorList>
    </citation>
    <scope>NUCLEOTIDE SEQUENCE [LARGE SCALE GENOMIC DNA]</scope>
    <source>
        <strain evidence="10 11">SCHIC003</strain>
    </source>
</reference>
<feature type="domain" description="FAD/NAD(P)-binding" evidence="9">
    <location>
        <begin position="8"/>
        <end position="305"/>
    </location>
</feature>
<dbReference type="RefSeq" id="WP_206718994.1">
    <property type="nucleotide sequence ID" value="NZ_CP071091.1"/>
</dbReference>
<dbReference type="GO" id="GO:0004791">
    <property type="term" value="F:thioredoxin-disulfide reductase (NADPH) activity"/>
    <property type="evidence" value="ECO:0007669"/>
    <property type="project" value="UniProtKB-EC"/>
</dbReference>
<dbReference type="PRINTS" id="PR00368">
    <property type="entry name" value="FADPNR"/>
</dbReference>
<evidence type="ECO:0000256" key="1">
    <source>
        <dbReference type="ARBA" id="ARBA00009333"/>
    </source>
</evidence>
<keyword evidence="6 7" id="KW-0676">Redox-active center</keyword>
<evidence type="ECO:0000256" key="2">
    <source>
        <dbReference type="ARBA" id="ARBA00022630"/>
    </source>
</evidence>
<dbReference type="PROSITE" id="PS00573">
    <property type="entry name" value="PYRIDINE_REDOX_2"/>
    <property type="match status" value="1"/>
</dbReference>
<comment type="catalytic activity">
    <reaction evidence="7">
        <text>[thioredoxin]-dithiol + NADP(+) = [thioredoxin]-disulfide + NADPH + H(+)</text>
        <dbReference type="Rhea" id="RHEA:20345"/>
        <dbReference type="Rhea" id="RHEA-COMP:10698"/>
        <dbReference type="Rhea" id="RHEA-COMP:10700"/>
        <dbReference type="ChEBI" id="CHEBI:15378"/>
        <dbReference type="ChEBI" id="CHEBI:29950"/>
        <dbReference type="ChEBI" id="CHEBI:50058"/>
        <dbReference type="ChEBI" id="CHEBI:57783"/>
        <dbReference type="ChEBI" id="CHEBI:58349"/>
        <dbReference type="EC" id="1.8.1.9"/>
    </reaction>
</comment>
<evidence type="ECO:0000256" key="6">
    <source>
        <dbReference type="ARBA" id="ARBA00023284"/>
    </source>
</evidence>
<dbReference type="EMBL" id="CP071091">
    <property type="protein sequence ID" value="QSQ17370.1"/>
    <property type="molecule type" value="Genomic_DNA"/>
</dbReference>
<protein>
    <recommendedName>
        <fullName evidence="7">Thioredoxin reductase</fullName>
        <ecNumber evidence="7">1.8.1.9</ecNumber>
    </recommendedName>
</protein>
<comment type="similarity">
    <text evidence="1 7">Belongs to the class-II pyridine nucleotide-disulfide oxidoreductase family.</text>
</comment>
<keyword evidence="4 7" id="KW-0560">Oxidoreductase</keyword>
<keyword evidence="5" id="KW-1015">Disulfide bond</keyword>
<keyword evidence="3 7" id="KW-0274">FAD</keyword>
<evidence type="ECO:0000313" key="10">
    <source>
        <dbReference type="EMBL" id="QSQ17370.1"/>
    </source>
</evidence>
<dbReference type="Pfam" id="PF07992">
    <property type="entry name" value="Pyr_redox_2"/>
    <property type="match status" value="1"/>
</dbReference>
<dbReference type="InterPro" id="IPR050097">
    <property type="entry name" value="Ferredoxin-NADP_redctase_2"/>
</dbReference>
<accession>A0ABX7NEY0</accession>
<dbReference type="Gene3D" id="3.50.50.60">
    <property type="entry name" value="FAD/NAD(P)-binding domain"/>
    <property type="match status" value="2"/>
</dbReference>
<evidence type="ECO:0000313" key="11">
    <source>
        <dbReference type="Proteomes" id="UP000663090"/>
    </source>
</evidence>
<organism evidence="10 11">
    <name type="scientific">Myxococcus landrumensis</name>
    <dbReference type="NCBI Taxonomy" id="2813577"/>
    <lineage>
        <taxon>Bacteria</taxon>
        <taxon>Pseudomonadati</taxon>
        <taxon>Myxococcota</taxon>
        <taxon>Myxococcia</taxon>
        <taxon>Myxococcales</taxon>
        <taxon>Cystobacterineae</taxon>
        <taxon>Myxococcaceae</taxon>
        <taxon>Myxococcus</taxon>
    </lineage>
</organism>